<dbReference type="AlphaFoldDB" id="A0A2S8FG95"/>
<dbReference type="Gene3D" id="1.25.40.20">
    <property type="entry name" value="Ankyrin repeat-containing domain"/>
    <property type="match status" value="1"/>
</dbReference>
<dbReference type="PANTHER" id="PTHR24201">
    <property type="entry name" value="ANK_REP_REGION DOMAIN-CONTAINING PROTEIN"/>
    <property type="match status" value="1"/>
</dbReference>
<gene>
    <name evidence="4" type="ORF">C5Y96_12555</name>
</gene>
<feature type="repeat" description="ANK" evidence="3">
    <location>
        <begin position="302"/>
        <end position="334"/>
    </location>
</feature>
<evidence type="ECO:0000256" key="2">
    <source>
        <dbReference type="ARBA" id="ARBA00023043"/>
    </source>
</evidence>
<keyword evidence="2 3" id="KW-0040">ANK repeat</keyword>
<dbReference type="EMBL" id="PUIA01000037">
    <property type="protein sequence ID" value="PQO31176.1"/>
    <property type="molecule type" value="Genomic_DNA"/>
</dbReference>
<dbReference type="OrthoDB" id="291361at2"/>
<evidence type="ECO:0000313" key="4">
    <source>
        <dbReference type="EMBL" id="PQO31176.1"/>
    </source>
</evidence>
<dbReference type="InterPro" id="IPR050776">
    <property type="entry name" value="Ank_Repeat/CDKN_Inhibitor"/>
</dbReference>
<reference evidence="4 5" key="1">
    <citation type="submission" date="2018-02" db="EMBL/GenBank/DDBJ databases">
        <title>Comparative genomes isolates from brazilian mangrove.</title>
        <authorList>
            <person name="Araujo J.E."/>
            <person name="Taketani R.G."/>
            <person name="Silva M.C.P."/>
            <person name="Loureco M.V."/>
            <person name="Andreote F.D."/>
        </authorList>
    </citation>
    <scope>NUCLEOTIDE SEQUENCE [LARGE SCALE GENOMIC DNA]</scope>
    <source>
        <strain evidence="4 5">HEX-2 MGV</strain>
    </source>
</reference>
<organism evidence="4 5">
    <name type="scientific">Blastopirellula marina</name>
    <dbReference type="NCBI Taxonomy" id="124"/>
    <lineage>
        <taxon>Bacteria</taxon>
        <taxon>Pseudomonadati</taxon>
        <taxon>Planctomycetota</taxon>
        <taxon>Planctomycetia</taxon>
        <taxon>Pirellulales</taxon>
        <taxon>Pirellulaceae</taxon>
        <taxon>Blastopirellula</taxon>
    </lineage>
</organism>
<evidence type="ECO:0000256" key="1">
    <source>
        <dbReference type="ARBA" id="ARBA00022737"/>
    </source>
</evidence>
<accession>A0A2S8FG95</accession>
<dbReference type="Pfam" id="PF12796">
    <property type="entry name" value="Ank_2"/>
    <property type="match status" value="1"/>
</dbReference>
<proteinExistence type="predicted"/>
<feature type="repeat" description="ANK" evidence="3">
    <location>
        <begin position="237"/>
        <end position="265"/>
    </location>
</feature>
<dbReference type="PROSITE" id="PS50088">
    <property type="entry name" value="ANK_REPEAT"/>
    <property type="match status" value="2"/>
</dbReference>
<dbReference type="PANTHER" id="PTHR24201:SF2">
    <property type="entry name" value="ANKYRIN REPEAT DOMAIN-CONTAINING PROTEIN 42"/>
    <property type="match status" value="1"/>
</dbReference>
<comment type="caution">
    <text evidence="4">The sequence shown here is derived from an EMBL/GenBank/DDBJ whole genome shotgun (WGS) entry which is preliminary data.</text>
</comment>
<dbReference type="SMART" id="SM00248">
    <property type="entry name" value="ANK"/>
    <property type="match status" value="4"/>
</dbReference>
<dbReference type="InterPro" id="IPR002110">
    <property type="entry name" value="Ankyrin_rpt"/>
</dbReference>
<dbReference type="RefSeq" id="WP_105353734.1">
    <property type="nucleotide sequence ID" value="NZ_PUIA01000037.1"/>
</dbReference>
<protein>
    <submittedName>
        <fullName evidence="4">Uncharacterized protein</fullName>
    </submittedName>
</protein>
<sequence length="413" mass="45509">MGSFLTNVHVQSSSIEQVTEVLQQLELRGAWVSGASGKWVTVWDSIGMTRAWDVAQHLSQQLEAPAIAFMVHDSDIFFYWLYDNGRQLNQYNSAPGYFGEDASMDEQNFQPDCDLLKRYCRDETTIEQLESILKMWTAEEAMAGIMPDYAFAEDRLRELAGHLEIATNVADVDYGDLEDEKFRELIGAQWIGKGDPADYPTSCGMETDWIPDDIDYAGIIGAEDNVDADILKFPSCPLHNAATAGDIREIEKLVSEGADIDETNRIMVVTPLAVAAMSSTPEVIRKMVELGADVGKRGPAPESGTPLMMAVSAGQLENVRTLVELGADINEVDRAGNTLLFVTVLHANKAMMELLLELGINREAKDAKGRTALQVIRDQIEGLERVIKMAGENSGGLVQMTDNLKELETLLAE</sequence>
<evidence type="ECO:0000256" key="3">
    <source>
        <dbReference type="PROSITE-ProRule" id="PRU00023"/>
    </source>
</evidence>
<dbReference type="SUPFAM" id="SSF48403">
    <property type="entry name" value="Ankyrin repeat"/>
    <property type="match status" value="1"/>
</dbReference>
<name>A0A2S8FG95_9BACT</name>
<dbReference type="PROSITE" id="PS50297">
    <property type="entry name" value="ANK_REP_REGION"/>
    <property type="match status" value="2"/>
</dbReference>
<evidence type="ECO:0000313" key="5">
    <source>
        <dbReference type="Proteomes" id="UP000240009"/>
    </source>
</evidence>
<dbReference type="Proteomes" id="UP000240009">
    <property type="component" value="Unassembled WGS sequence"/>
</dbReference>
<dbReference type="InterPro" id="IPR036770">
    <property type="entry name" value="Ankyrin_rpt-contain_sf"/>
</dbReference>
<keyword evidence="1" id="KW-0677">Repeat</keyword>